<evidence type="ECO:0008006" key="4">
    <source>
        <dbReference type="Google" id="ProtNLM"/>
    </source>
</evidence>
<dbReference type="OrthoDB" id="2827561at2759"/>
<dbReference type="GeneID" id="63767602"/>
<keyword evidence="1" id="KW-0732">Signal</keyword>
<name>A0A1L9TQY6_9EURO</name>
<organism evidence="2 3">
    <name type="scientific">Aspergillus sydowii CBS 593.65</name>
    <dbReference type="NCBI Taxonomy" id="1036612"/>
    <lineage>
        <taxon>Eukaryota</taxon>
        <taxon>Fungi</taxon>
        <taxon>Dikarya</taxon>
        <taxon>Ascomycota</taxon>
        <taxon>Pezizomycotina</taxon>
        <taxon>Eurotiomycetes</taxon>
        <taxon>Eurotiomycetidae</taxon>
        <taxon>Eurotiales</taxon>
        <taxon>Aspergillaceae</taxon>
        <taxon>Aspergillus</taxon>
        <taxon>Aspergillus subgen. Nidulantes</taxon>
    </lineage>
</organism>
<gene>
    <name evidence="2" type="ORF">ASPSYDRAFT_85485</name>
</gene>
<evidence type="ECO:0000313" key="2">
    <source>
        <dbReference type="EMBL" id="OJJ61785.1"/>
    </source>
</evidence>
<feature type="signal peptide" evidence="1">
    <location>
        <begin position="1"/>
        <end position="19"/>
    </location>
</feature>
<sequence>MKFSTFLPISIAAATGANALFDCNSNQHAFPPTTGKFVVHYTSIRDTEIDGEPWIRICKPSGNGWSQVKPLTMDCAGDEYTFGTGDTGLRDSFTVVNGNGCNPDSSNLSGAEMSYRGQKRSLSGSDSGCGKRDHGISCEFDL</sequence>
<reference evidence="3" key="1">
    <citation type="journal article" date="2017" name="Genome Biol.">
        <title>Comparative genomics reveals high biological diversity and specific adaptations in the industrially and medically important fungal genus Aspergillus.</title>
        <authorList>
            <person name="de Vries R.P."/>
            <person name="Riley R."/>
            <person name="Wiebenga A."/>
            <person name="Aguilar-Osorio G."/>
            <person name="Amillis S."/>
            <person name="Uchima C.A."/>
            <person name="Anderluh G."/>
            <person name="Asadollahi M."/>
            <person name="Askin M."/>
            <person name="Barry K."/>
            <person name="Battaglia E."/>
            <person name="Bayram O."/>
            <person name="Benocci T."/>
            <person name="Braus-Stromeyer S.A."/>
            <person name="Caldana C."/>
            <person name="Canovas D."/>
            <person name="Cerqueira G.C."/>
            <person name="Chen F."/>
            <person name="Chen W."/>
            <person name="Choi C."/>
            <person name="Clum A."/>
            <person name="Dos Santos R.A."/>
            <person name="Damasio A.R."/>
            <person name="Diallinas G."/>
            <person name="Emri T."/>
            <person name="Fekete E."/>
            <person name="Flipphi M."/>
            <person name="Freyberg S."/>
            <person name="Gallo A."/>
            <person name="Gournas C."/>
            <person name="Habgood R."/>
            <person name="Hainaut M."/>
            <person name="Harispe M.L."/>
            <person name="Henrissat B."/>
            <person name="Hilden K.S."/>
            <person name="Hope R."/>
            <person name="Hossain A."/>
            <person name="Karabika E."/>
            <person name="Karaffa L."/>
            <person name="Karanyi Z."/>
            <person name="Krasevec N."/>
            <person name="Kuo A."/>
            <person name="Kusch H."/>
            <person name="LaButti K."/>
            <person name="Lagendijk E.L."/>
            <person name="Lapidus A."/>
            <person name="Levasseur A."/>
            <person name="Lindquist E."/>
            <person name="Lipzen A."/>
            <person name="Logrieco A.F."/>
            <person name="MacCabe A."/>
            <person name="Maekelae M.R."/>
            <person name="Malavazi I."/>
            <person name="Melin P."/>
            <person name="Meyer V."/>
            <person name="Mielnichuk N."/>
            <person name="Miskei M."/>
            <person name="Molnar A.P."/>
            <person name="Mule G."/>
            <person name="Ngan C.Y."/>
            <person name="Orejas M."/>
            <person name="Orosz E."/>
            <person name="Ouedraogo J.P."/>
            <person name="Overkamp K.M."/>
            <person name="Park H.-S."/>
            <person name="Perrone G."/>
            <person name="Piumi F."/>
            <person name="Punt P.J."/>
            <person name="Ram A.F."/>
            <person name="Ramon A."/>
            <person name="Rauscher S."/>
            <person name="Record E."/>
            <person name="Riano-Pachon D.M."/>
            <person name="Robert V."/>
            <person name="Roehrig J."/>
            <person name="Ruller R."/>
            <person name="Salamov A."/>
            <person name="Salih N.S."/>
            <person name="Samson R.A."/>
            <person name="Sandor E."/>
            <person name="Sanguinetti M."/>
            <person name="Schuetze T."/>
            <person name="Sepcic K."/>
            <person name="Shelest E."/>
            <person name="Sherlock G."/>
            <person name="Sophianopoulou V."/>
            <person name="Squina F.M."/>
            <person name="Sun H."/>
            <person name="Susca A."/>
            <person name="Todd R.B."/>
            <person name="Tsang A."/>
            <person name="Unkles S.E."/>
            <person name="van de Wiele N."/>
            <person name="van Rossen-Uffink D."/>
            <person name="Oliveira J.V."/>
            <person name="Vesth T.C."/>
            <person name="Visser J."/>
            <person name="Yu J.-H."/>
            <person name="Zhou M."/>
            <person name="Andersen M.R."/>
            <person name="Archer D.B."/>
            <person name="Baker S.E."/>
            <person name="Benoit I."/>
            <person name="Brakhage A.A."/>
            <person name="Braus G.H."/>
            <person name="Fischer R."/>
            <person name="Frisvad J.C."/>
            <person name="Goldman G.H."/>
            <person name="Houbraken J."/>
            <person name="Oakley B."/>
            <person name="Pocsi I."/>
            <person name="Scazzocchio C."/>
            <person name="Seiboth B."/>
            <person name="vanKuyk P.A."/>
            <person name="Wortman J."/>
            <person name="Dyer P.S."/>
            <person name="Grigoriev I.V."/>
        </authorList>
    </citation>
    <scope>NUCLEOTIDE SEQUENCE [LARGE SCALE GENOMIC DNA]</scope>
    <source>
        <strain evidence="3">CBS 593.65</strain>
    </source>
</reference>
<evidence type="ECO:0000313" key="3">
    <source>
        <dbReference type="Proteomes" id="UP000184356"/>
    </source>
</evidence>
<dbReference type="EMBL" id="KV878583">
    <property type="protein sequence ID" value="OJJ61785.1"/>
    <property type="molecule type" value="Genomic_DNA"/>
</dbReference>
<evidence type="ECO:0000256" key="1">
    <source>
        <dbReference type="SAM" id="SignalP"/>
    </source>
</evidence>
<keyword evidence="3" id="KW-1185">Reference proteome</keyword>
<proteinExistence type="predicted"/>
<dbReference type="AlphaFoldDB" id="A0A1L9TQY6"/>
<protein>
    <recommendedName>
        <fullName evidence="4">Cyanovirin-N domain-containing protein</fullName>
    </recommendedName>
</protein>
<dbReference type="RefSeq" id="XP_040705591.1">
    <property type="nucleotide sequence ID" value="XM_040851529.1"/>
</dbReference>
<dbReference type="VEuPathDB" id="FungiDB:ASPSYDRAFT_85485"/>
<accession>A0A1L9TQY6</accession>
<feature type="chain" id="PRO_5012611965" description="Cyanovirin-N domain-containing protein" evidence="1">
    <location>
        <begin position="20"/>
        <end position="142"/>
    </location>
</feature>
<dbReference type="Proteomes" id="UP000184356">
    <property type="component" value="Unassembled WGS sequence"/>
</dbReference>